<comment type="similarity">
    <text evidence="1">Belongs to the PhzF family.</text>
</comment>
<dbReference type="Gene3D" id="3.10.310.10">
    <property type="entry name" value="Diaminopimelate Epimerase, Chain A, domain 1"/>
    <property type="match status" value="2"/>
</dbReference>
<dbReference type="AlphaFoldDB" id="A0A089HUR5"/>
<dbReference type="OrthoDB" id="9788221at2"/>
<dbReference type="InterPro" id="IPR003719">
    <property type="entry name" value="Phenazine_PhzF-like"/>
</dbReference>
<feature type="active site" evidence="3">
    <location>
        <position position="46"/>
    </location>
</feature>
<protein>
    <submittedName>
        <fullName evidence="4">Oxidoreductase</fullName>
    </submittedName>
</protein>
<organism evidence="4 5">
    <name type="scientific">Paenibacillus durus</name>
    <name type="common">Paenibacillus azotofixans</name>
    <dbReference type="NCBI Taxonomy" id="44251"/>
    <lineage>
        <taxon>Bacteria</taxon>
        <taxon>Bacillati</taxon>
        <taxon>Bacillota</taxon>
        <taxon>Bacilli</taxon>
        <taxon>Bacillales</taxon>
        <taxon>Paenibacillaceae</taxon>
        <taxon>Paenibacillus</taxon>
    </lineage>
</organism>
<dbReference type="PANTHER" id="PTHR13774">
    <property type="entry name" value="PHENAZINE BIOSYNTHESIS PROTEIN"/>
    <property type="match status" value="1"/>
</dbReference>
<dbReference type="Proteomes" id="UP000029409">
    <property type="component" value="Chromosome"/>
</dbReference>
<dbReference type="GO" id="GO:0005737">
    <property type="term" value="C:cytoplasm"/>
    <property type="evidence" value="ECO:0007669"/>
    <property type="project" value="TreeGrafter"/>
</dbReference>
<keyword evidence="2" id="KW-0413">Isomerase</keyword>
<dbReference type="KEGG" id="pdu:PDUR_23275"/>
<name>A0A089HUR5_PAEDU</name>
<evidence type="ECO:0000256" key="2">
    <source>
        <dbReference type="ARBA" id="ARBA00023235"/>
    </source>
</evidence>
<dbReference type="PANTHER" id="PTHR13774:SF17">
    <property type="entry name" value="PHENAZINE BIOSYNTHESIS-LIKE DOMAIN-CONTAINING PROTEIN"/>
    <property type="match status" value="1"/>
</dbReference>
<keyword evidence="5" id="KW-1185">Reference proteome</keyword>
<evidence type="ECO:0000256" key="3">
    <source>
        <dbReference type="PIRSR" id="PIRSR016184-1"/>
    </source>
</evidence>
<accession>A0A089HUR5</accession>
<dbReference type="RefSeq" id="WP_042208247.1">
    <property type="nucleotide sequence ID" value="NZ_CP009288.1"/>
</dbReference>
<dbReference type="Pfam" id="PF02567">
    <property type="entry name" value="PhzC-PhzF"/>
    <property type="match status" value="1"/>
</dbReference>
<dbReference type="STRING" id="44251.PDUR_23275"/>
<dbReference type="GO" id="GO:0016853">
    <property type="term" value="F:isomerase activity"/>
    <property type="evidence" value="ECO:0007669"/>
    <property type="project" value="UniProtKB-KW"/>
</dbReference>
<dbReference type="SUPFAM" id="SSF54506">
    <property type="entry name" value="Diaminopimelate epimerase-like"/>
    <property type="match status" value="1"/>
</dbReference>
<gene>
    <name evidence="4" type="ORF">PDUR_23275</name>
</gene>
<evidence type="ECO:0000313" key="5">
    <source>
        <dbReference type="Proteomes" id="UP000029409"/>
    </source>
</evidence>
<evidence type="ECO:0000256" key="1">
    <source>
        <dbReference type="ARBA" id="ARBA00008270"/>
    </source>
</evidence>
<evidence type="ECO:0000313" key="4">
    <source>
        <dbReference type="EMBL" id="AIQ14485.1"/>
    </source>
</evidence>
<dbReference type="eggNOG" id="COG0384">
    <property type="taxonomic scope" value="Bacteria"/>
</dbReference>
<dbReference type="PIRSF" id="PIRSF016184">
    <property type="entry name" value="PhzC_PhzF"/>
    <property type="match status" value="1"/>
</dbReference>
<proteinExistence type="inferred from homology"/>
<sequence length="268" mass="29101">MSVPIYIVDAFTEHAFAGNPAAVCLLEQPASEQFMSQTAVEMNLSETAFLWPENGGYRLRWFTPAAEVKLCGHATLASAHTLWETGRLPRDKRAEFHTLSGVLTAEREGDRITLCFPAYELVPAEPIPGLAAALGVEEGDIKEVFFYADNALVLLRDEAVLRTLSPDFAALKSLPSRAVAVTAESGGEGIDFVSRFFAPGIGVNEDPVTGSAHTALAPFWADRLKRRELTAYQASRRGGTLQLRLSEDKVFLSGHAVTVVSGLFHARP</sequence>
<dbReference type="EMBL" id="CP009288">
    <property type="protein sequence ID" value="AIQ14485.1"/>
    <property type="molecule type" value="Genomic_DNA"/>
</dbReference>
<reference evidence="4 5" key="1">
    <citation type="submission" date="2014-08" db="EMBL/GenBank/DDBJ databases">
        <title>Comparative genomics of the Paenibacillus odorifer group.</title>
        <authorList>
            <person name="den Bakker H.C."/>
            <person name="Tsai Y.-C."/>
            <person name="Martin N."/>
            <person name="Korlach J."/>
            <person name="Wiedmann M."/>
        </authorList>
    </citation>
    <scope>NUCLEOTIDE SEQUENCE [LARGE SCALE GENOMIC DNA]</scope>
    <source>
        <strain evidence="4 5">DSM 1735</strain>
    </source>
</reference>
<dbReference type="NCBIfam" id="TIGR00654">
    <property type="entry name" value="PhzF_family"/>
    <property type="match status" value="1"/>
</dbReference>